<evidence type="ECO:0000256" key="17">
    <source>
        <dbReference type="ARBA" id="ARBA00033189"/>
    </source>
</evidence>
<dbReference type="InterPro" id="IPR036690">
    <property type="entry name" value="Fdx_antiC-bd_sf"/>
</dbReference>
<comment type="catalytic activity">
    <reaction evidence="18">
        <text>tRNA(Phe) + L-phenylalanine + ATP = L-phenylalanyl-tRNA(Phe) + AMP + diphosphate + H(+)</text>
        <dbReference type="Rhea" id="RHEA:19413"/>
        <dbReference type="Rhea" id="RHEA-COMP:9668"/>
        <dbReference type="Rhea" id="RHEA-COMP:9699"/>
        <dbReference type="ChEBI" id="CHEBI:15378"/>
        <dbReference type="ChEBI" id="CHEBI:30616"/>
        <dbReference type="ChEBI" id="CHEBI:33019"/>
        <dbReference type="ChEBI" id="CHEBI:58095"/>
        <dbReference type="ChEBI" id="CHEBI:78442"/>
        <dbReference type="ChEBI" id="CHEBI:78531"/>
        <dbReference type="ChEBI" id="CHEBI:456215"/>
        <dbReference type="EC" id="6.1.1.20"/>
    </reaction>
</comment>
<keyword evidence="16" id="KW-0030">Aminoacyl-tRNA synthetase</keyword>
<dbReference type="PANTHER" id="PTHR10947">
    <property type="entry name" value="PHENYLALANYL-TRNA SYNTHETASE BETA CHAIN AND LEUCINE-RICH REPEAT-CONTAINING PROTEIN 47"/>
    <property type="match status" value="1"/>
</dbReference>
<dbReference type="InterPro" id="IPR041616">
    <property type="entry name" value="PheRS_beta_core"/>
</dbReference>
<dbReference type="PANTHER" id="PTHR10947:SF0">
    <property type="entry name" value="PHENYLALANINE--TRNA LIGASE BETA SUBUNIT"/>
    <property type="match status" value="1"/>
</dbReference>
<dbReference type="PROSITE" id="PS51447">
    <property type="entry name" value="FDX_ACB"/>
    <property type="match status" value="1"/>
</dbReference>
<dbReference type="FunFam" id="3.30.930.10:FF:000022">
    <property type="entry name" value="Phenylalanine--tRNA ligase beta subunit"/>
    <property type="match status" value="1"/>
</dbReference>
<evidence type="ECO:0000259" key="19">
    <source>
        <dbReference type="PROSITE" id="PS51447"/>
    </source>
</evidence>
<comment type="subcellular location">
    <subcellularLocation>
        <location evidence="2">Cytoplasm</location>
    </subcellularLocation>
</comment>
<dbReference type="SUPFAM" id="SSF55681">
    <property type="entry name" value="Class II aaRS and biotin synthetases"/>
    <property type="match status" value="1"/>
</dbReference>
<evidence type="ECO:0000256" key="10">
    <source>
        <dbReference type="ARBA" id="ARBA00022723"/>
    </source>
</evidence>
<keyword evidence="15" id="KW-0648">Protein biosynthesis</keyword>
<evidence type="ECO:0000256" key="13">
    <source>
        <dbReference type="ARBA" id="ARBA00022842"/>
    </source>
</evidence>
<reference evidence="20" key="1">
    <citation type="submission" date="2017-02" db="EMBL/GenBank/DDBJ databases">
        <title>Novel co-symbiosis in the unique lucinid bivalve Phacoides pectinatus.</title>
        <authorList>
            <person name="Lim S.J."/>
            <person name="Davis B.G."/>
            <person name="Gill D.E."/>
            <person name="Engel A.S."/>
            <person name="Anderson L.C."/>
            <person name="Campbell B.J."/>
        </authorList>
    </citation>
    <scope>NUCLEOTIDE SEQUENCE [LARGE SCALE GENOMIC DNA]</scope>
    <source>
        <strain evidence="20">LUC13016_P6</strain>
    </source>
</reference>
<name>A0A657PIY3_9GAMM</name>
<keyword evidence="21" id="KW-1185">Reference proteome</keyword>
<protein>
    <recommendedName>
        <fullName evidence="6">Phenylalanine--tRNA ligase beta subunit</fullName>
        <ecNumber evidence="5">6.1.1.20</ecNumber>
    </recommendedName>
    <alternativeName>
        <fullName evidence="17">Phenylalanyl-tRNA synthetase beta subunit</fullName>
    </alternativeName>
</protein>
<accession>A0A657PIY3</accession>
<dbReference type="EMBL" id="MUIE01000248">
    <property type="protein sequence ID" value="OQX34112.1"/>
    <property type="molecule type" value="Genomic_DNA"/>
</dbReference>
<comment type="subunit">
    <text evidence="4">Tetramer of two alpha and two beta subunits.</text>
</comment>
<dbReference type="InterPro" id="IPR045864">
    <property type="entry name" value="aa-tRNA-synth_II/BPL/LPL"/>
</dbReference>
<keyword evidence="11" id="KW-0547">Nucleotide-binding</keyword>
<dbReference type="EC" id="6.1.1.20" evidence="5"/>
<dbReference type="AlphaFoldDB" id="A0A657PIY3"/>
<comment type="similarity">
    <text evidence="3">Belongs to the phenylalanyl-tRNA synthetase beta subunit family. Type 1 subfamily.</text>
</comment>
<keyword evidence="7" id="KW-0963">Cytoplasm</keyword>
<dbReference type="Pfam" id="PF03147">
    <property type="entry name" value="FDX-ACB"/>
    <property type="match status" value="1"/>
</dbReference>
<evidence type="ECO:0000256" key="11">
    <source>
        <dbReference type="ARBA" id="ARBA00022741"/>
    </source>
</evidence>
<dbReference type="GO" id="GO:0005524">
    <property type="term" value="F:ATP binding"/>
    <property type="evidence" value="ECO:0007669"/>
    <property type="project" value="UniProtKB-KW"/>
</dbReference>
<evidence type="ECO:0000256" key="2">
    <source>
        <dbReference type="ARBA" id="ARBA00004496"/>
    </source>
</evidence>
<keyword evidence="12" id="KW-0067">ATP-binding</keyword>
<evidence type="ECO:0000256" key="3">
    <source>
        <dbReference type="ARBA" id="ARBA00008653"/>
    </source>
</evidence>
<evidence type="ECO:0000256" key="1">
    <source>
        <dbReference type="ARBA" id="ARBA00001946"/>
    </source>
</evidence>
<evidence type="ECO:0000256" key="12">
    <source>
        <dbReference type="ARBA" id="ARBA00022840"/>
    </source>
</evidence>
<keyword evidence="9 20" id="KW-0436">Ligase</keyword>
<dbReference type="GO" id="GO:0004826">
    <property type="term" value="F:phenylalanine-tRNA ligase activity"/>
    <property type="evidence" value="ECO:0007669"/>
    <property type="project" value="UniProtKB-EC"/>
</dbReference>
<keyword evidence="8" id="KW-0820">tRNA-binding</keyword>
<evidence type="ECO:0000256" key="18">
    <source>
        <dbReference type="ARBA" id="ARBA00049255"/>
    </source>
</evidence>
<evidence type="ECO:0000256" key="4">
    <source>
        <dbReference type="ARBA" id="ARBA00011209"/>
    </source>
</evidence>
<dbReference type="Gene3D" id="3.30.930.10">
    <property type="entry name" value="Bira Bifunctional Protein, Domain 2"/>
    <property type="match status" value="1"/>
</dbReference>
<sequence>LVDREYQEVVTYSFISPEMHDLLDPGHGSVTLANPISADMSVMRTSLWPGLLQTALYNQSRQQSRIRIFESGLRFIKRGEAILQDPMLAGLICGGRSAEQWGEASAMVDFFDLKADLEAVLALTGCADGFGFEADEHPCLHPGQSAKVVRNDEIVGYIGMLHPEIEKKLGLNGNAFVFELRLDEKLVGRLPVFRALSKFPSIRRDIAIVLDREISFARVHDCIQRAAPQTLQSILLFDVYTGEKVDSGRKSIALGLILQETSHTLTDEEVERVMARVLQALADELDAQLRD</sequence>
<evidence type="ECO:0000256" key="9">
    <source>
        <dbReference type="ARBA" id="ARBA00022598"/>
    </source>
</evidence>
<dbReference type="FunFam" id="3.30.70.380:FF:000001">
    <property type="entry name" value="Phenylalanine--tRNA ligase beta subunit"/>
    <property type="match status" value="1"/>
</dbReference>
<dbReference type="InterPro" id="IPR005121">
    <property type="entry name" value="Fdx_antiC-bd"/>
</dbReference>
<dbReference type="GO" id="GO:0046872">
    <property type="term" value="F:metal ion binding"/>
    <property type="evidence" value="ECO:0007669"/>
    <property type="project" value="UniProtKB-KW"/>
</dbReference>
<gene>
    <name evidence="20" type="ORF">B0D84_03810</name>
</gene>
<evidence type="ECO:0000256" key="14">
    <source>
        <dbReference type="ARBA" id="ARBA00022884"/>
    </source>
</evidence>
<comment type="caution">
    <text evidence="20">The sequence shown here is derived from an EMBL/GenBank/DDBJ whole genome shotgun (WGS) entry which is preliminary data.</text>
</comment>
<dbReference type="Proteomes" id="UP000243361">
    <property type="component" value="Unassembled WGS sequence"/>
</dbReference>
<organism evidence="20 21">
    <name type="scientific">Candidatus Sedimenticola endophacoides</name>
    <dbReference type="NCBI Taxonomy" id="2548426"/>
    <lineage>
        <taxon>Bacteria</taxon>
        <taxon>Pseudomonadati</taxon>
        <taxon>Pseudomonadota</taxon>
        <taxon>Gammaproteobacteria</taxon>
        <taxon>Chromatiales</taxon>
        <taxon>Sedimenticolaceae</taxon>
        <taxon>Sedimenticola</taxon>
    </lineage>
</organism>
<dbReference type="CDD" id="cd00769">
    <property type="entry name" value="PheRS_beta_core"/>
    <property type="match status" value="1"/>
</dbReference>
<evidence type="ECO:0000256" key="7">
    <source>
        <dbReference type="ARBA" id="ARBA00022490"/>
    </source>
</evidence>
<evidence type="ECO:0000313" key="20">
    <source>
        <dbReference type="EMBL" id="OQX34112.1"/>
    </source>
</evidence>
<evidence type="ECO:0000256" key="6">
    <source>
        <dbReference type="ARBA" id="ARBA00017032"/>
    </source>
</evidence>
<dbReference type="InterPro" id="IPR045060">
    <property type="entry name" value="Phe-tRNA-ligase_IIc_bsu"/>
</dbReference>
<dbReference type="SUPFAM" id="SSF54991">
    <property type="entry name" value="Anticodon-binding domain of PheRS"/>
    <property type="match status" value="1"/>
</dbReference>
<dbReference type="GO" id="GO:0009328">
    <property type="term" value="C:phenylalanine-tRNA ligase complex"/>
    <property type="evidence" value="ECO:0007669"/>
    <property type="project" value="TreeGrafter"/>
</dbReference>
<dbReference type="GO" id="GO:0006432">
    <property type="term" value="P:phenylalanyl-tRNA aminoacylation"/>
    <property type="evidence" value="ECO:0007669"/>
    <property type="project" value="InterPro"/>
</dbReference>
<feature type="domain" description="FDX-ACB" evidence="19">
    <location>
        <begin position="197"/>
        <end position="290"/>
    </location>
</feature>
<dbReference type="Gene3D" id="3.30.70.380">
    <property type="entry name" value="Ferrodoxin-fold anticodon-binding domain"/>
    <property type="match status" value="1"/>
</dbReference>
<keyword evidence="13" id="KW-0460">Magnesium</keyword>
<keyword evidence="14" id="KW-0694">RNA-binding</keyword>
<evidence type="ECO:0000256" key="15">
    <source>
        <dbReference type="ARBA" id="ARBA00022917"/>
    </source>
</evidence>
<dbReference type="SMART" id="SM00896">
    <property type="entry name" value="FDX-ACB"/>
    <property type="match status" value="1"/>
</dbReference>
<evidence type="ECO:0000256" key="16">
    <source>
        <dbReference type="ARBA" id="ARBA00023146"/>
    </source>
</evidence>
<evidence type="ECO:0000256" key="5">
    <source>
        <dbReference type="ARBA" id="ARBA00012814"/>
    </source>
</evidence>
<dbReference type="Pfam" id="PF17759">
    <property type="entry name" value="tRNA_synthFbeta"/>
    <property type="match status" value="1"/>
</dbReference>
<dbReference type="GO" id="GO:0000049">
    <property type="term" value="F:tRNA binding"/>
    <property type="evidence" value="ECO:0007669"/>
    <property type="project" value="UniProtKB-KW"/>
</dbReference>
<evidence type="ECO:0000313" key="21">
    <source>
        <dbReference type="Proteomes" id="UP000243361"/>
    </source>
</evidence>
<comment type="cofactor">
    <cofactor evidence="1">
        <name>Mg(2+)</name>
        <dbReference type="ChEBI" id="CHEBI:18420"/>
    </cofactor>
</comment>
<feature type="non-terminal residue" evidence="20">
    <location>
        <position position="1"/>
    </location>
</feature>
<evidence type="ECO:0000256" key="8">
    <source>
        <dbReference type="ARBA" id="ARBA00022555"/>
    </source>
</evidence>
<keyword evidence="10" id="KW-0479">Metal-binding</keyword>
<proteinExistence type="inferred from homology"/>